<evidence type="ECO:0000256" key="2">
    <source>
        <dbReference type="PROSITE-ProRule" id="PRU00708"/>
    </source>
</evidence>
<proteinExistence type="predicted"/>
<accession>A0AAV1DCV0</accession>
<dbReference type="Proteomes" id="UP001161247">
    <property type="component" value="Chromosome 5"/>
</dbReference>
<dbReference type="PANTHER" id="PTHR47942">
    <property type="entry name" value="TETRATRICOPEPTIDE REPEAT (TPR)-LIKE SUPERFAMILY PROTEIN-RELATED"/>
    <property type="match status" value="1"/>
</dbReference>
<dbReference type="InterPro" id="IPR002885">
    <property type="entry name" value="PPR_rpt"/>
</dbReference>
<dbReference type="Gene3D" id="1.25.40.10">
    <property type="entry name" value="Tetratricopeptide repeat domain"/>
    <property type="match status" value="3"/>
</dbReference>
<sequence length="201" mass="22499">MVFLLMSTVVNSYCLDGRVDLGFSLLATLFKSGLVPDVVSFNTTLNGFINLCEPNKVTFGIVIDGTRIDALCKDKMVDLALCLWHGMIDMGIAPDIVAYSSLCQGFCNLEKWNEAKYCLTEISFVMVKKAETSEVVTYNMLMDGYRSLSQIDDARRVFDVILADGLLPDMISYNISMQAYFDGSNFEGICSMKFKIWAKFL</sequence>
<evidence type="ECO:0000313" key="3">
    <source>
        <dbReference type="EMBL" id="CAI9105697.1"/>
    </source>
</evidence>
<dbReference type="InterPro" id="IPR051222">
    <property type="entry name" value="PPR/CCM1_RNA-binding"/>
</dbReference>
<dbReference type="InterPro" id="IPR011990">
    <property type="entry name" value="TPR-like_helical_dom_sf"/>
</dbReference>
<dbReference type="PROSITE" id="PS51375">
    <property type="entry name" value="PPR"/>
    <property type="match status" value="1"/>
</dbReference>
<evidence type="ECO:0000313" key="4">
    <source>
        <dbReference type="Proteomes" id="UP001161247"/>
    </source>
</evidence>
<dbReference type="Pfam" id="PF13041">
    <property type="entry name" value="PPR_2"/>
    <property type="match status" value="2"/>
</dbReference>
<keyword evidence="4" id="KW-1185">Reference proteome</keyword>
<dbReference type="EMBL" id="OX459122">
    <property type="protein sequence ID" value="CAI9105697.1"/>
    <property type="molecule type" value="Genomic_DNA"/>
</dbReference>
<dbReference type="AlphaFoldDB" id="A0AAV1DCV0"/>
<reference evidence="3" key="1">
    <citation type="submission" date="2023-03" db="EMBL/GenBank/DDBJ databases">
        <authorList>
            <person name="Julca I."/>
        </authorList>
    </citation>
    <scope>NUCLEOTIDE SEQUENCE</scope>
</reference>
<feature type="repeat" description="PPR" evidence="2">
    <location>
        <begin position="134"/>
        <end position="168"/>
    </location>
</feature>
<gene>
    <name evidence="3" type="ORF">OLC1_LOCUS14340</name>
</gene>
<dbReference type="PANTHER" id="PTHR47942:SF16">
    <property type="entry name" value="PENTATRICOPEPTIDE REPEAT DOMAIN CONTAINING PROTEIN-RELATED"/>
    <property type="match status" value="1"/>
</dbReference>
<dbReference type="NCBIfam" id="TIGR00756">
    <property type="entry name" value="PPR"/>
    <property type="match status" value="2"/>
</dbReference>
<keyword evidence="1" id="KW-0677">Repeat</keyword>
<evidence type="ECO:0000256" key="1">
    <source>
        <dbReference type="ARBA" id="ARBA00022737"/>
    </source>
</evidence>
<name>A0AAV1DCV0_OLDCO</name>
<organism evidence="3 4">
    <name type="scientific">Oldenlandia corymbosa var. corymbosa</name>
    <dbReference type="NCBI Taxonomy" id="529605"/>
    <lineage>
        <taxon>Eukaryota</taxon>
        <taxon>Viridiplantae</taxon>
        <taxon>Streptophyta</taxon>
        <taxon>Embryophyta</taxon>
        <taxon>Tracheophyta</taxon>
        <taxon>Spermatophyta</taxon>
        <taxon>Magnoliopsida</taxon>
        <taxon>eudicotyledons</taxon>
        <taxon>Gunneridae</taxon>
        <taxon>Pentapetalae</taxon>
        <taxon>asterids</taxon>
        <taxon>lamiids</taxon>
        <taxon>Gentianales</taxon>
        <taxon>Rubiaceae</taxon>
        <taxon>Rubioideae</taxon>
        <taxon>Spermacoceae</taxon>
        <taxon>Hedyotis-Oldenlandia complex</taxon>
        <taxon>Oldenlandia</taxon>
    </lineage>
</organism>
<protein>
    <submittedName>
        <fullName evidence="3">OLC1v1004681C1</fullName>
    </submittedName>
</protein>